<dbReference type="Proteomes" id="UP000494256">
    <property type="component" value="Unassembled WGS sequence"/>
</dbReference>
<feature type="non-terminal residue" evidence="1">
    <location>
        <position position="1"/>
    </location>
</feature>
<dbReference type="EMBL" id="CADEBD010000131">
    <property type="protein sequence ID" value="CAB3222873.1"/>
    <property type="molecule type" value="Genomic_DNA"/>
</dbReference>
<evidence type="ECO:0000313" key="1">
    <source>
        <dbReference type="EMBL" id="CAB3222873.1"/>
    </source>
</evidence>
<name>A0A8S0YT15_ARCPL</name>
<accession>A0A8S0YT15</accession>
<dbReference type="OrthoDB" id="5593818at2759"/>
<protein>
    <submittedName>
        <fullName evidence="1">Uncharacterized protein</fullName>
    </submittedName>
</protein>
<reference evidence="1 2" key="1">
    <citation type="submission" date="2020-04" db="EMBL/GenBank/DDBJ databases">
        <authorList>
            <person name="Wallbank WR R."/>
            <person name="Pardo Diaz C."/>
            <person name="Kozak K."/>
            <person name="Martin S."/>
            <person name="Jiggins C."/>
            <person name="Moest M."/>
            <person name="Warren A I."/>
            <person name="Byers J.R.P. K."/>
            <person name="Montejo-Kovacevich G."/>
            <person name="Yen C E."/>
        </authorList>
    </citation>
    <scope>NUCLEOTIDE SEQUENCE [LARGE SCALE GENOMIC DNA]</scope>
</reference>
<evidence type="ECO:0000313" key="2">
    <source>
        <dbReference type="Proteomes" id="UP000494256"/>
    </source>
</evidence>
<organism evidence="1 2">
    <name type="scientific">Arctia plantaginis</name>
    <name type="common">Wood tiger moth</name>
    <name type="synonym">Phalaena plantaginis</name>
    <dbReference type="NCBI Taxonomy" id="874455"/>
    <lineage>
        <taxon>Eukaryota</taxon>
        <taxon>Metazoa</taxon>
        <taxon>Ecdysozoa</taxon>
        <taxon>Arthropoda</taxon>
        <taxon>Hexapoda</taxon>
        <taxon>Insecta</taxon>
        <taxon>Pterygota</taxon>
        <taxon>Neoptera</taxon>
        <taxon>Endopterygota</taxon>
        <taxon>Lepidoptera</taxon>
        <taxon>Glossata</taxon>
        <taxon>Ditrysia</taxon>
        <taxon>Noctuoidea</taxon>
        <taxon>Erebidae</taxon>
        <taxon>Arctiinae</taxon>
        <taxon>Arctia</taxon>
    </lineage>
</organism>
<gene>
    <name evidence="1" type="ORF">APLA_LOCUS1293</name>
</gene>
<comment type="caution">
    <text evidence="1">The sequence shown here is derived from an EMBL/GenBank/DDBJ whole genome shotgun (WGS) entry which is preliminary data.</text>
</comment>
<sequence>EEVIYHRNIRF</sequence>
<proteinExistence type="predicted"/>